<evidence type="ECO:0000256" key="5">
    <source>
        <dbReference type="SAM" id="MobiDB-lite"/>
    </source>
</evidence>
<accession>A0ABP6H411</accession>
<proteinExistence type="inferred from homology"/>
<evidence type="ECO:0000256" key="3">
    <source>
        <dbReference type="ARBA" id="ARBA00023002"/>
    </source>
</evidence>
<reference evidence="8" key="1">
    <citation type="journal article" date="2019" name="Int. J. Syst. Evol. Microbiol.">
        <title>The Global Catalogue of Microorganisms (GCM) 10K type strain sequencing project: providing services to taxonomists for standard genome sequencing and annotation.</title>
        <authorList>
            <consortium name="The Broad Institute Genomics Platform"/>
            <consortium name="The Broad Institute Genome Sequencing Center for Infectious Disease"/>
            <person name="Wu L."/>
            <person name="Ma J."/>
        </authorList>
    </citation>
    <scope>NUCLEOTIDE SEQUENCE [LARGE SCALE GENOMIC DNA]</scope>
    <source>
        <strain evidence="8">JCM 8201</strain>
    </source>
</reference>
<sequence length="362" mass="40619">MGQMTTAVLSSSSPDDDDGAPRIRLTEEEAAAIAVLVDEVLDEDPDTPLELRVERLEVRAHELPERLRSVLAGFRVSGRPYGGFVISGLPVDEGGVGPTPTDYTDEPRGREVDRAGCVLLMIGSLLGDPFSYLTQQRGRMILDVFPVDGHEDSQLGSSSTVLLEWHNEDAFHPYRADWIMLLGMRNHDRVPTMFAPLQDLELKPETRELLFQDRYVIKPDESHTAEFNADTTGYDNDAEVVEEAFARVRRMNSDPVRVPILSGDPQAPFVRLDPAFMERDLGDPQAEHSLGEVIGQFDERIRDVVLGPGEMLIIDNLRAVHGRRPFKARYDGTDRWLRRINVTADLRKTEGRRFGPHGRAVI</sequence>
<dbReference type="SUPFAM" id="SSF51197">
    <property type="entry name" value="Clavaminate synthase-like"/>
    <property type="match status" value="1"/>
</dbReference>
<dbReference type="EMBL" id="BAAATZ010000032">
    <property type="protein sequence ID" value="GAA2736445.1"/>
    <property type="molecule type" value="Genomic_DNA"/>
</dbReference>
<dbReference type="PIRSF" id="PIRSF019543">
    <property type="entry name" value="Clavaminate_syn"/>
    <property type="match status" value="1"/>
</dbReference>
<keyword evidence="2" id="KW-0479">Metal-binding</keyword>
<dbReference type="Gene3D" id="3.60.130.10">
    <property type="entry name" value="Clavaminate synthase-like"/>
    <property type="match status" value="1"/>
</dbReference>
<dbReference type="NCBIfam" id="NF041363">
    <property type="entry name" value="GntD_guanitoxin"/>
    <property type="match status" value="1"/>
</dbReference>
<dbReference type="InterPro" id="IPR014503">
    <property type="entry name" value="Clavaminate_syn-like"/>
</dbReference>
<keyword evidence="4" id="KW-0408">Iron</keyword>
<protein>
    <submittedName>
        <fullName evidence="7">Clavaminate synthase family protein</fullName>
    </submittedName>
</protein>
<keyword evidence="8" id="KW-1185">Reference proteome</keyword>
<feature type="region of interest" description="Disordered" evidence="5">
    <location>
        <begin position="1"/>
        <end position="24"/>
    </location>
</feature>
<evidence type="ECO:0000256" key="2">
    <source>
        <dbReference type="ARBA" id="ARBA00022723"/>
    </source>
</evidence>
<name>A0ABP6H411_9ACTN</name>
<evidence type="ECO:0000313" key="8">
    <source>
        <dbReference type="Proteomes" id="UP001501842"/>
    </source>
</evidence>
<gene>
    <name evidence="7" type="ORF">GCM10010439_63570</name>
</gene>
<organism evidence="7 8">
    <name type="scientific">Actinocorallia aurantiaca</name>
    <dbReference type="NCBI Taxonomy" id="46204"/>
    <lineage>
        <taxon>Bacteria</taxon>
        <taxon>Bacillati</taxon>
        <taxon>Actinomycetota</taxon>
        <taxon>Actinomycetes</taxon>
        <taxon>Streptosporangiales</taxon>
        <taxon>Thermomonosporaceae</taxon>
        <taxon>Actinocorallia</taxon>
    </lineage>
</organism>
<evidence type="ECO:0000259" key="6">
    <source>
        <dbReference type="Pfam" id="PF02668"/>
    </source>
</evidence>
<dbReference type="InterPro" id="IPR003819">
    <property type="entry name" value="TauD/TfdA-like"/>
</dbReference>
<comment type="caution">
    <text evidence="7">The sequence shown here is derived from an EMBL/GenBank/DDBJ whole genome shotgun (WGS) entry which is preliminary data.</text>
</comment>
<dbReference type="InterPro" id="IPR053447">
    <property type="entry name" value="Alpha-KG_dependent_hydroxylase"/>
</dbReference>
<evidence type="ECO:0000256" key="1">
    <source>
        <dbReference type="ARBA" id="ARBA00008425"/>
    </source>
</evidence>
<comment type="similarity">
    <text evidence="1">Belongs to the clavaminate synthase family.</text>
</comment>
<feature type="domain" description="TauD/TfdA-like" evidence="6">
    <location>
        <begin position="123"/>
        <end position="340"/>
    </location>
</feature>
<dbReference type="Pfam" id="PF02668">
    <property type="entry name" value="TauD"/>
    <property type="match status" value="1"/>
</dbReference>
<evidence type="ECO:0000313" key="7">
    <source>
        <dbReference type="EMBL" id="GAA2736445.1"/>
    </source>
</evidence>
<dbReference type="Proteomes" id="UP001501842">
    <property type="component" value="Unassembled WGS sequence"/>
</dbReference>
<evidence type="ECO:0000256" key="4">
    <source>
        <dbReference type="ARBA" id="ARBA00023004"/>
    </source>
</evidence>
<keyword evidence="3" id="KW-0560">Oxidoreductase</keyword>
<dbReference type="InterPro" id="IPR042098">
    <property type="entry name" value="TauD-like_sf"/>
</dbReference>